<keyword evidence="4 9" id="KW-0997">Cell inner membrane</keyword>
<dbReference type="EMBL" id="CP145607">
    <property type="protein sequence ID" value="WWM71611.1"/>
    <property type="molecule type" value="Genomic_DNA"/>
</dbReference>
<dbReference type="InterPro" id="IPR020583">
    <property type="entry name" value="Inositol_monoP_metal-BS"/>
</dbReference>
<evidence type="ECO:0000256" key="5">
    <source>
        <dbReference type="ARBA" id="ARBA00022723"/>
    </source>
</evidence>
<feature type="binding site" evidence="9">
    <location>
        <position position="212"/>
    </location>
    <ligand>
        <name>Mg(2+)</name>
        <dbReference type="ChEBI" id="CHEBI:18420"/>
        <label>2</label>
    </ligand>
</feature>
<evidence type="ECO:0000256" key="7">
    <source>
        <dbReference type="ARBA" id="ARBA00022842"/>
    </source>
</evidence>
<dbReference type="NCBIfam" id="TIGR01331">
    <property type="entry name" value="bisphos_cysQ"/>
    <property type="match status" value="1"/>
</dbReference>
<accession>A0ABZ2G6I3</accession>
<dbReference type="PROSITE" id="PS00630">
    <property type="entry name" value="IMP_2"/>
    <property type="match status" value="1"/>
</dbReference>
<keyword evidence="5 9" id="KW-0479">Metal-binding</keyword>
<evidence type="ECO:0000256" key="4">
    <source>
        <dbReference type="ARBA" id="ARBA00022519"/>
    </source>
</evidence>
<feature type="binding site" evidence="9">
    <location>
        <position position="88"/>
    </location>
    <ligand>
        <name>Mg(2+)</name>
        <dbReference type="ChEBI" id="CHEBI:18420"/>
        <label>1</label>
    </ligand>
</feature>
<evidence type="ECO:0000256" key="6">
    <source>
        <dbReference type="ARBA" id="ARBA00022801"/>
    </source>
</evidence>
<comment type="cofactor">
    <cofactor evidence="9">
        <name>Mg(2+)</name>
        <dbReference type="ChEBI" id="CHEBI:18420"/>
    </cofactor>
</comment>
<gene>
    <name evidence="9 10" type="primary">cysQ</name>
    <name evidence="10" type="ORF">V6R86_13260</name>
</gene>
<sequence>MDLAALLDPLGLACREAGEAIRAVRSRGFAVEHKGDLSPVTEADRAAEAIILAALARHAPGVPVVAEEEVAAGRIPALGESFFLVDPLDGTREFVRGGDDYTANIGLVVAGTPVLGLVLAPEQGRLWAGVVGGVAWVESHDGTRAPLAVRTPGERLTVVASKSHMNQATRDFLTTELPDAELVSVGSSLKFCLLAQGKADYYPRLSPTSEWDTAAGHAVLLAAGGQVDGPGGAPLGYGKPGFLNPGFAASAGWKGPKLAPYMPL</sequence>
<feature type="binding site" evidence="9">
    <location>
        <position position="212"/>
    </location>
    <ligand>
        <name>substrate</name>
    </ligand>
</feature>
<dbReference type="CDD" id="cd01638">
    <property type="entry name" value="CysQ"/>
    <property type="match status" value="1"/>
</dbReference>
<feature type="binding site" evidence="9">
    <location>
        <position position="67"/>
    </location>
    <ligand>
        <name>substrate</name>
    </ligand>
</feature>
<dbReference type="EC" id="3.1.3.7" evidence="9"/>
<reference evidence="10 11" key="1">
    <citation type="submission" date="2024-02" db="EMBL/GenBank/DDBJ databases">
        <title>Full genome sequence of Sphingomonas kaistensis.</title>
        <authorList>
            <person name="Poletto B.L."/>
            <person name="Silva G."/>
            <person name="Galante D."/>
            <person name="Campos K.R."/>
            <person name="Santos M.B.N."/>
            <person name="Sacchi C.T."/>
        </authorList>
    </citation>
    <scope>NUCLEOTIDE SEQUENCE [LARGE SCALE GENOMIC DNA]</scope>
    <source>
        <strain evidence="10 11">MA4R</strain>
    </source>
</reference>
<dbReference type="InterPro" id="IPR006240">
    <property type="entry name" value="CysQ"/>
</dbReference>
<evidence type="ECO:0000256" key="9">
    <source>
        <dbReference type="HAMAP-Rule" id="MF_02095"/>
    </source>
</evidence>
<keyword evidence="7 9" id="KW-0460">Magnesium</keyword>
<dbReference type="PANTHER" id="PTHR43028">
    <property type="entry name" value="3'(2'),5'-BISPHOSPHATE NUCLEOTIDASE 1"/>
    <property type="match status" value="1"/>
</dbReference>
<evidence type="ECO:0000256" key="8">
    <source>
        <dbReference type="ARBA" id="ARBA00023136"/>
    </source>
</evidence>
<dbReference type="PROSITE" id="PS00629">
    <property type="entry name" value="IMP_1"/>
    <property type="match status" value="1"/>
</dbReference>
<organism evidence="10 11">
    <name type="scientific">Sphingomonas kaistensis</name>
    <dbReference type="NCBI Taxonomy" id="298708"/>
    <lineage>
        <taxon>Bacteria</taxon>
        <taxon>Pseudomonadati</taxon>
        <taxon>Pseudomonadota</taxon>
        <taxon>Alphaproteobacteria</taxon>
        <taxon>Sphingomonadales</taxon>
        <taxon>Sphingomonadaceae</taxon>
        <taxon>Sphingomonas</taxon>
    </lineage>
</organism>
<protein>
    <recommendedName>
        <fullName evidence="9">3'(2'),5'-bisphosphate nucleotidase CysQ</fullName>
        <ecNumber evidence="9">3.1.3.7</ecNumber>
    </recommendedName>
    <alternativeName>
        <fullName evidence="9">3'(2'),5-bisphosphonucleoside 3'(2')-phosphohydrolase</fullName>
    </alternativeName>
    <alternativeName>
        <fullName evidence="9">3'-phosphoadenosine 5'-phosphate phosphatase</fullName>
        <shortName evidence="9">PAP phosphatase</shortName>
    </alternativeName>
</protein>
<dbReference type="GO" id="GO:0008441">
    <property type="term" value="F:3'(2'),5'-bisphosphate nucleotidase activity"/>
    <property type="evidence" value="ECO:0007669"/>
    <property type="project" value="UniProtKB-EC"/>
</dbReference>
<dbReference type="PANTHER" id="PTHR43028:SF5">
    <property type="entry name" value="3'(2'),5'-BISPHOSPHATE NUCLEOTIDASE 1"/>
    <property type="match status" value="1"/>
</dbReference>
<evidence type="ECO:0000313" key="10">
    <source>
        <dbReference type="EMBL" id="WWM71611.1"/>
    </source>
</evidence>
<dbReference type="InterPro" id="IPR020550">
    <property type="entry name" value="Inositol_monophosphatase_CS"/>
</dbReference>
<dbReference type="Gene3D" id="3.30.540.10">
    <property type="entry name" value="Fructose-1,6-Bisphosphatase, subunit A, domain 1"/>
    <property type="match status" value="1"/>
</dbReference>
<comment type="subcellular location">
    <subcellularLocation>
        <location evidence="9">Cell inner membrane</location>
        <topology evidence="9">Peripheral membrane protein</topology>
        <orientation evidence="9">Cytoplasmic side</orientation>
    </subcellularLocation>
</comment>
<feature type="binding site" evidence="9">
    <location>
        <position position="67"/>
    </location>
    <ligand>
        <name>Mg(2+)</name>
        <dbReference type="ChEBI" id="CHEBI:18420"/>
        <label>1</label>
    </ligand>
</feature>
<keyword evidence="11" id="KW-1185">Reference proteome</keyword>
<dbReference type="HAMAP" id="MF_02095">
    <property type="entry name" value="CysQ"/>
    <property type="match status" value="1"/>
</dbReference>
<evidence type="ECO:0000256" key="3">
    <source>
        <dbReference type="ARBA" id="ARBA00022475"/>
    </source>
</evidence>
<name>A0ABZ2G6I3_9SPHN</name>
<comment type="function">
    <text evidence="9">Converts adenosine-3',5'-bisphosphate (PAP) to AMP.</text>
</comment>
<comment type="catalytic activity">
    <reaction evidence="1 9">
        <text>adenosine 3',5'-bisphosphate + H2O = AMP + phosphate</text>
        <dbReference type="Rhea" id="RHEA:10040"/>
        <dbReference type="ChEBI" id="CHEBI:15377"/>
        <dbReference type="ChEBI" id="CHEBI:43474"/>
        <dbReference type="ChEBI" id="CHEBI:58343"/>
        <dbReference type="ChEBI" id="CHEBI:456215"/>
        <dbReference type="EC" id="3.1.3.7"/>
    </reaction>
</comment>
<dbReference type="Pfam" id="PF00459">
    <property type="entry name" value="Inositol_P"/>
    <property type="match status" value="1"/>
</dbReference>
<keyword evidence="8 9" id="KW-0472">Membrane</keyword>
<dbReference type="PRINTS" id="PR00377">
    <property type="entry name" value="IMPHPHTASES"/>
</dbReference>
<comment type="similarity">
    <text evidence="2 9">Belongs to the inositol monophosphatase superfamily. CysQ family.</text>
</comment>
<evidence type="ECO:0000256" key="2">
    <source>
        <dbReference type="ARBA" id="ARBA00005289"/>
    </source>
</evidence>
<dbReference type="InterPro" id="IPR050725">
    <property type="entry name" value="CysQ/Inositol_MonoPase"/>
</dbReference>
<dbReference type="SUPFAM" id="SSF56655">
    <property type="entry name" value="Carbohydrate phosphatase"/>
    <property type="match status" value="1"/>
</dbReference>
<dbReference type="Proteomes" id="UP001382935">
    <property type="component" value="Chromosome"/>
</dbReference>
<keyword evidence="3 9" id="KW-1003">Cell membrane</keyword>
<feature type="binding site" evidence="9">
    <location>
        <position position="89"/>
    </location>
    <ligand>
        <name>Mg(2+)</name>
        <dbReference type="ChEBI" id="CHEBI:18420"/>
        <label>2</label>
    </ligand>
</feature>
<proteinExistence type="inferred from homology"/>
<feature type="binding site" evidence="9">
    <location>
        <position position="86"/>
    </location>
    <ligand>
        <name>Mg(2+)</name>
        <dbReference type="ChEBI" id="CHEBI:18420"/>
        <label>2</label>
    </ligand>
</feature>
<dbReference type="InterPro" id="IPR000760">
    <property type="entry name" value="Inositol_monophosphatase-like"/>
</dbReference>
<evidence type="ECO:0000313" key="11">
    <source>
        <dbReference type="Proteomes" id="UP001382935"/>
    </source>
</evidence>
<evidence type="ECO:0000256" key="1">
    <source>
        <dbReference type="ARBA" id="ARBA00001625"/>
    </source>
</evidence>
<dbReference type="Gene3D" id="3.40.190.80">
    <property type="match status" value="1"/>
</dbReference>
<keyword evidence="6 9" id="KW-0378">Hydrolase</keyword>
<feature type="binding site" evidence="9">
    <location>
        <begin position="88"/>
        <end position="91"/>
    </location>
    <ligand>
        <name>substrate</name>
    </ligand>
</feature>
<feature type="binding site" evidence="9">
    <location>
        <position position="86"/>
    </location>
    <ligand>
        <name>Mg(2+)</name>
        <dbReference type="ChEBI" id="CHEBI:18420"/>
        <label>1</label>
    </ligand>
</feature>
<dbReference type="RefSeq" id="WP_338505094.1">
    <property type="nucleotide sequence ID" value="NZ_CP145607.1"/>
</dbReference>